<evidence type="ECO:0000256" key="2">
    <source>
        <dbReference type="ARBA" id="ARBA00005232"/>
    </source>
</evidence>
<keyword evidence="4" id="KW-0808">Transferase</keyword>
<dbReference type="PANTHER" id="PTHR22589">
    <property type="entry name" value="CARNITINE O-ACYLTRANSFERASE"/>
    <property type="match status" value="1"/>
</dbReference>
<feature type="region of interest" description="Disordered" evidence="9">
    <location>
        <begin position="495"/>
        <end position="515"/>
    </location>
</feature>
<reference evidence="11" key="1">
    <citation type="submission" date="2022-08" db="UniProtKB">
        <authorList>
            <consortium name="EnsemblMetazoa"/>
        </authorList>
    </citation>
    <scope>IDENTIFICATION</scope>
    <source>
        <strain evidence="11">Israel</strain>
    </source>
</reference>
<sequence>MDYLHFKEFGKGFIKTHKISPDSFIQIALQYTFLRLHGVPGAHYESAHTRLFVHGRTETIRSCSNDSVAFAKSMMESGTNEDRVEKLLAAIKAHKDYTMLAMQGKGVDRHLLGLKLTAQENNMKVPELFSDVGYVKSSHMRLSTSQVASKYEAYMCYGPLVDNGYGCCYNPREDDMLFGISAFNSCPETSAKKFSVTLKESLMDIIKMNWIAQKSITVLSNPSSRYLAANSRNLSSFDRPVQGMLQAAVQHRNSSSHGGKSLENPQNLPPLPVPSLKETLTRFLTTVQPHLNEEEFRRTRSIVDKFSQPGNDGETLQKLLEARAGLKSNWLAEWWLKTAYLGYRDPVVVWSSPGIVFPERTFSSERDRLSFAAKIITACLKFKAEIDNDRIPVEKFGKNELDMQQYRKIFGTCRIPGREIDTIEFNPKSKHIVVLHQGNIYKVPVYGGSGQDQLLNEEELIEQLQECVKASLAETQKALFVLSLDDAVPRPSSYKTVTSHQVIHGGGSKQNAGNR</sequence>
<dbReference type="Gene3D" id="1.10.275.20">
    <property type="entry name" value="Choline/Carnitine o-acyltransferase"/>
    <property type="match status" value="1"/>
</dbReference>
<comment type="pathway">
    <text evidence="1">Lipid metabolism; fatty acid beta-oxidation.</text>
</comment>
<dbReference type="InterPro" id="IPR039551">
    <property type="entry name" value="Cho/carn_acyl_trans"/>
</dbReference>
<dbReference type="GO" id="GO:0004092">
    <property type="term" value="F:carnitine O-acetyltransferase activity"/>
    <property type="evidence" value="ECO:0007669"/>
    <property type="project" value="TreeGrafter"/>
</dbReference>
<dbReference type="Gene3D" id="3.30.559.10">
    <property type="entry name" value="Chloramphenicol acetyltransferase-like domain"/>
    <property type="match status" value="1"/>
</dbReference>
<evidence type="ECO:0000256" key="8">
    <source>
        <dbReference type="ARBA" id="ARBA00048999"/>
    </source>
</evidence>
<protein>
    <recommendedName>
        <fullName evidence="10">Choline/carnitine acyltransferase domain-containing protein</fullName>
    </recommendedName>
</protein>
<evidence type="ECO:0000256" key="3">
    <source>
        <dbReference type="ARBA" id="ARBA00022448"/>
    </source>
</evidence>
<dbReference type="InterPro" id="IPR000542">
    <property type="entry name" value="Carn_acyl_trans"/>
</dbReference>
<evidence type="ECO:0000313" key="11">
    <source>
        <dbReference type="EnsemblMetazoa" id="PPAI010968-PA"/>
    </source>
</evidence>
<feature type="domain" description="Choline/carnitine acyltransferase" evidence="10">
    <location>
        <begin position="1"/>
        <end position="200"/>
    </location>
</feature>
<name>A0A1B0DQY5_PHLPP</name>
<evidence type="ECO:0000256" key="1">
    <source>
        <dbReference type="ARBA" id="ARBA00005005"/>
    </source>
</evidence>
<organism evidence="11 12">
    <name type="scientific">Phlebotomus papatasi</name>
    <name type="common">Sandfly</name>
    <dbReference type="NCBI Taxonomy" id="29031"/>
    <lineage>
        <taxon>Eukaryota</taxon>
        <taxon>Metazoa</taxon>
        <taxon>Ecdysozoa</taxon>
        <taxon>Arthropoda</taxon>
        <taxon>Hexapoda</taxon>
        <taxon>Insecta</taxon>
        <taxon>Pterygota</taxon>
        <taxon>Neoptera</taxon>
        <taxon>Endopterygota</taxon>
        <taxon>Diptera</taxon>
        <taxon>Nematocera</taxon>
        <taxon>Psychodoidea</taxon>
        <taxon>Psychodidae</taxon>
        <taxon>Phlebotomus</taxon>
        <taxon>Phlebotomus</taxon>
    </lineage>
</organism>
<dbReference type="Pfam" id="PF00755">
    <property type="entry name" value="Carn_acyltransf"/>
    <property type="match status" value="2"/>
</dbReference>
<keyword evidence="3" id="KW-0813">Transport</keyword>
<evidence type="ECO:0000256" key="7">
    <source>
        <dbReference type="ARBA" id="ARBA00023315"/>
    </source>
</evidence>
<evidence type="ECO:0000256" key="4">
    <source>
        <dbReference type="ARBA" id="ARBA00022679"/>
    </source>
</evidence>
<keyword evidence="12" id="KW-1185">Reference proteome</keyword>
<dbReference type="VEuPathDB" id="VectorBase:PPAI010968"/>
<feature type="region of interest" description="Disordered" evidence="9">
    <location>
        <begin position="250"/>
        <end position="271"/>
    </location>
</feature>
<dbReference type="EMBL" id="AJVK01019456">
    <property type="status" value="NOT_ANNOTATED_CDS"/>
    <property type="molecule type" value="Genomic_DNA"/>
</dbReference>
<comment type="similarity">
    <text evidence="2">Belongs to the carnitine/choline acetyltransferase family.</text>
</comment>
<evidence type="ECO:0000256" key="6">
    <source>
        <dbReference type="ARBA" id="ARBA00023098"/>
    </source>
</evidence>
<feature type="compositionally biased region" description="Polar residues" evidence="9">
    <location>
        <begin position="251"/>
        <end position="266"/>
    </location>
</feature>
<dbReference type="InterPro" id="IPR042231">
    <property type="entry name" value="Cho/carn_acyl_trans_2"/>
</dbReference>
<dbReference type="EnsemblMetazoa" id="PPAI010968-RA">
    <property type="protein sequence ID" value="PPAI010968-PA"/>
    <property type="gene ID" value="PPAI010968"/>
</dbReference>
<keyword evidence="7" id="KW-0012">Acyltransferase</keyword>
<feature type="domain" description="Choline/carnitine acyltransferase" evidence="10">
    <location>
        <begin position="271"/>
        <end position="470"/>
    </location>
</feature>
<comment type="catalytic activity">
    <reaction evidence="8">
        <text>4,8-dimethylnonanoyl-CoA + (R)-carnitine = O-4,8-dimethylnonanoyl-(R)-carnitine + CoA</text>
        <dbReference type="Rhea" id="RHEA:44860"/>
        <dbReference type="ChEBI" id="CHEBI:16347"/>
        <dbReference type="ChEBI" id="CHEBI:57287"/>
        <dbReference type="ChEBI" id="CHEBI:77061"/>
        <dbReference type="ChEBI" id="CHEBI:84654"/>
    </reaction>
</comment>
<dbReference type="SUPFAM" id="SSF52777">
    <property type="entry name" value="CoA-dependent acyltransferases"/>
    <property type="match status" value="2"/>
</dbReference>
<dbReference type="VEuPathDB" id="VectorBase:PPAPM1_009445"/>
<evidence type="ECO:0000313" key="12">
    <source>
        <dbReference type="Proteomes" id="UP000092462"/>
    </source>
</evidence>
<dbReference type="GO" id="GO:0005777">
    <property type="term" value="C:peroxisome"/>
    <property type="evidence" value="ECO:0007669"/>
    <property type="project" value="TreeGrafter"/>
</dbReference>
<dbReference type="InterPro" id="IPR023213">
    <property type="entry name" value="CAT-like_dom_sf"/>
</dbReference>
<accession>A0A1B0DQY5</accession>
<dbReference type="InterPro" id="IPR042572">
    <property type="entry name" value="Carn_acyl_trans_N"/>
</dbReference>
<dbReference type="AlphaFoldDB" id="A0A1B0DQY5"/>
<dbReference type="Proteomes" id="UP000092462">
    <property type="component" value="Unassembled WGS sequence"/>
</dbReference>
<dbReference type="PANTHER" id="PTHR22589:SF103">
    <property type="entry name" value="CARNITINE O-ACETYL-TRANSFERASE, ISOFORM A-RELATED"/>
    <property type="match status" value="1"/>
</dbReference>
<proteinExistence type="inferred from homology"/>
<dbReference type="VEuPathDB" id="VectorBase:PPAPM1_001938"/>
<keyword evidence="6" id="KW-0443">Lipid metabolism</keyword>
<evidence type="ECO:0000256" key="9">
    <source>
        <dbReference type="SAM" id="MobiDB-lite"/>
    </source>
</evidence>
<evidence type="ECO:0000256" key="5">
    <source>
        <dbReference type="ARBA" id="ARBA00022832"/>
    </source>
</evidence>
<keyword evidence="5" id="KW-0276">Fatty acid metabolism</keyword>
<dbReference type="GO" id="GO:0006631">
    <property type="term" value="P:fatty acid metabolic process"/>
    <property type="evidence" value="ECO:0007669"/>
    <property type="project" value="UniProtKB-KW"/>
</dbReference>
<evidence type="ECO:0000259" key="10">
    <source>
        <dbReference type="Pfam" id="PF00755"/>
    </source>
</evidence>
<dbReference type="Gene3D" id="3.30.559.70">
    <property type="entry name" value="Choline/Carnitine o-acyltransferase, domain 2"/>
    <property type="match status" value="2"/>
</dbReference>
<dbReference type="GO" id="GO:0019254">
    <property type="term" value="P:carnitine metabolic process, CoA-linked"/>
    <property type="evidence" value="ECO:0007669"/>
    <property type="project" value="TreeGrafter"/>
</dbReference>